<dbReference type="EMBL" id="QGTQ01000030">
    <property type="protein sequence ID" value="PWV94495.1"/>
    <property type="molecule type" value="Genomic_DNA"/>
</dbReference>
<dbReference type="PANTHER" id="PTHR43441">
    <property type="entry name" value="RIBOSOMAL-PROTEIN-SERINE ACETYLTRANSFERASE"/>
    <property type="match status" value="1"/>
</dbReference>
<dbReference type="PANTHER" id="PTHR43441:SF12">
    <property type="entry name" value="RIBOSOMAL N-ACETYLTRANSFERASE YDAF-RELATED"/>
    <property type="match status" value="1"/>
</dbReference>
<evidence type="ECO:0000259" key="1">
    <source>
        <dbReference type="PROSITE" id="PS51186"/>
    </source>
</evidence>
<dbReference type="PROSITE" id="PS51186">
    <property type="entry name" value="GNAT"/>
    <property type="match status" value="1"/>
</dbReference>
<dbReference type="Gene3D" id="3.40.630.30">
    <property type="match status" value="1"/>
</dbReference>
<dbReference type="Proteomes" id="UP000246635">
    <property type="component" value="Unassembled WGS sequence"/>
</dbReference>
<feature type="domain" description="N-acetyltransferase" evidence="1">
    <location>
        <begin position="10"/>
        <end position="167"/>
    </location>
</feature>
<dbReference type="GO" id="GO:0008999">
    <property type="term" value="F:protein-N-terminal-alanine acetyltransferase activity"/>
    <property type="evidence" value="ECO:0007669"/>
    <property type="project" value="TreeGrafter"/>
</dbReference>
<reference evidence="2 3" key="1">
    <citation type="submission" date="2018-05" db="EMBL/GenBank/DDBJ databases">
        <title>Genomic Encyclopedia of Type Strains, Phase III (KMG-III): the genomes of soil and plant-associated and newly described type strains.</title>
        <authorList>
            <person name="Whitman W."/>
        </authorList>
    </citation>
    <scope>NUCLEOTIDE SEQUENCE [LARGE SCALE GENOMIC DNA]</scope>
    <source>
        <strain evidence="2 3">CECT 5696</strain>
    </source>
</reference>
<dbReference type="GO" id="GO:0005737">
    <property type="term" value="C:cytoplasm"/>
    <property type="evidence" value="ECO:0007669"/>
    <property type="project" value="TreeGrafter"/>
</dbReference>
<organism evidence="2 3">
    <name type="scientific">Paenibacillus cellulosilyticus</name>
    <dbReference type="NCBI Taxonomy" id="375489"/>
    <lineage>
        <taxon>Bacteria</taxon>
        <taxon>Bacillati</taxon>
        <taxon>Bacillota</taxon>
        <taxon>Bacilli</taxon>
        <taxon>Bacillales</taxon>
        <taxon>Paenibacillaceae</taxon>
        <taxon>Paenibacillus</taxon>
    </lineage>
</organism>
<dbReference type="GO" id="GO:1990189">
    <property type="term" value="F:protein N-terminal-serine acetyltransferase activity"/>
    <property type="evidence" value="ECO:0007669"/>
    <property type="project" value="TreeGrafter"/>
</dbReference>
<dbReference type="SUPFAM" id="SSF55729">
    <property type="entry name" value="Acyl-CoA N-acyltransferases (Nat)"/>
    <property type="match status" value="1"/>
</dbReference>
<comment type="caution">
    <text evidence="2">The sequence shown here is derived from an EMBL/GenBank/DDBJ whole genome shotgun (WGS) entry which is preliminary data.</text>
</comment>
<gene>
    <name evidence="2" type="ORF">DFQ01_13060</name>
</gene>
<protein>
    <submittedName>
        <fullName evidence="2">Ribosomal-protein-serine acetyltransferase</fullName>
    </submittedName>
</protein>
<keyword evidence="2" id="KW-0808">Transferase</keyword>
<proteinExistence type="predicted"/>
<sequence length="197" mass="23062">MFKYQIDESLHLSLLETRDAEALYRLIDRNRAYIGEWLKFPSMTLHADDSRAFIERTRLRFAKDDGYWLGIWDNNQLVGSIGYLYINQDDRKTEIGYWLGQEFEGRGIITRSIRALINYAFSELHLNKIEIGAASSNTRSRAIAERLGFQCEGELRDYEFINGRYLNRVIYGLKSSEWRSEKLIAAGLDQHGYKEET</sequence>
<dbReference type="Pfam" id="PF13302">
    <property type="entry name" value="Acetyltransf_3"/>
    <property type="match status" value="1"/>
</dbReference>
<dbReference type="InterPro" id="IPR051908">
    <property type="entry name" value="Ribosomal_N-acetyltransferase"/>
</dbReference>
<dbReference type="RefSeq" id="WP_110046722.1">
    <property type="nucleotide sequence ID" value="NZ_CP054612.1"/>
</dbReference>
<dbReference type="InterPro" id="IPR016181">
    <property type="entry name" value="Acyl_CoA_acyltransferase"/>
</dbReference>
<dbReference type="AlphaFoldDB" id="A0A2V2YLJ9"/>
<accession>A0A2V2YLJ9</accession>
<dbReference type="InterPro" id="IPR000182">
    <property type="entry name" value="GNAT_dom"/>
</dbReference>
<keyword evidence="3" id="KW-1185">Reference proteome</keyword>
<evidence type="ECO:0000313" key="3">
    <source>
        <dbReference type="Proteomes" id="UP000246635"/>
    </source>
</evidence>
<dbReference type="OrthoDB" id="9784707at2"/>
<evidence type="ECO:0000313" key="2">
    <source>
        <dbReference type="EMBL" id="PWV94495.1"/>
    </source>
</evidence>
<name>A0A2V2YLJ9_9BACL</name>